<accession>A0A9P4GPT7</accession>
<sequence length="188" mass="19698">MAAQQPPKDDTKQPPRKINKDPQLIGIVARPPHAIRAYYSVEDTTTMTSVMGARVEEEIHFGQPLRMTKSRKGEEEHACSASSSDTVGRSEVGGSNAWSPAAESESESSRTLGRSTMSLSLSLSPLPGSSSSRLGGGRGAESEGLVAGAGGEANGSGGDTESCKEESEESEVSEDEGDLFTKSYQEGS</sequence>
<reference evidence="2" key="1">
    <citation type="submission" date="2020-01" db="EMBL/GenBank/DDBJ databases">
        <authorList>
            <consortium name="DOE Joint Genome Institute"/>
            <person name="Haridas S."/>
            <person name="Albert R."/>
            <person name="Binder M."/>
            <person name="Bloem J."/>
            <person name="Labutti K."/>
            <person name="Salamov A."/>
            <person name="Andreopoulos B."/>
            <person name="Baker S.E."/>
            <person name="Barry K."/>
            <person name="Bills G."/>
            <person name="Bluhm B.H."/>
            <person name="Cannon C."/>
            <person name="Castanera R."/>
            <person name="Culley D.E."/>
            <person name="Daum C."/>
            <person name="Ezra D."/>
            <person name="Gonzalez J.B."/>
            <person name="Henrissat B."/>
            <person name="Kuo A."/>
            <person name="Liang C."/>
            <person name="Lipzen A."/>
            <person name="Lutzoni F."/>
            <person name="Magnuson J."/>
            <person name="Mondo S."/>
            <person name="Nolan M."/>
            <person name="Ohm R."/>
            <person name="Pangilinan J."/>
            <person name="Park H.-J."/>
            <person name="Ramirez L."/>
            <person name="Alfaro M."/>
            <person name="Sun H."/>
            <person name="Tritt A."/>
            <person name="Yoshinaga Y."/>
            <person name="Zwiers L.-H."/>
            <person name="Turgeon B.G."/>
            <person name="Goodwin S.B."/>
            <person name="Spatafora J.W."/>
            <person name="Crous P.W."/>
            <person name="Grigoriev I.V."/>
        </authorList>
    </citation>
    <scope>NUCLEOTIDE SEQUENCE</scope>
    <source>
        <strain evidence="2">CBS 394.84</strain>
    </source>
</reference>
<dbReference type="EMBL" id="ML976615">
    <property type="protein sequence ID" value="KAF1848995.1"/>
    <property type="molecule type" value="Genomic_DNA"/>
</dbReference>
<feature type="compositionally biased region" description="Acidic residues" evidence="1">
    <location>
        <begin position="166"/>
        <end position="178"/>
    </location>
</feature>
<organism evidence="2 3">
    <name type="scientific">Cucurbitaria berberidis CBS 394.84</name>
    <dbReference type="NCBI Taxonomy" id="1168544"/>
    <lineage>
        <taxon>Eukaryota</taxon>
        <taxon>Fungi</taxon>
        <taxon>Dikarya</taxon>
        <taxon>Ascomycota</taxon>
        <taxon>Pezizomycotina</taxon>
        <taxon>Dothideomycetes</taxon>
        <taxon>Pleosporomycetidae</taxon>
        <taxon>Pleosporales</taxon>
        <taxon>Pleosporineae</taxon>
        <taxon>Cucurbitariaceae</taxon>
        <taxon>Cucurbitaria</taxon>
    </lineage>
</organism>
<evidence type="ECO:0000256" key="1">
    <source>
        <dbReference type="SAM" id="MobiDB-lite"/>
    </source>
</evidence>
<feature type="compositionally biased region" description="Gly residues" evidence="1">
    <location>
        <begin position="147"/>
        <end position="158"/>
    </location>
</feature>
<feature type="compositionally biased region" description="Low complexity" evidence="1">
    <location>
        <begin position="95"/>
        <end position="133"/>
    </location>
</feature>
<evidence type="ECO:0000313" key="2">
    <source>
        <dbReference type="EMBL" id="KAF1848995.1"/>
    </source>
</evidence>
<dbReference type="AlphaFoldDB" id="A0A9P4GPT7"/>
<comment type="caution">
    <text evidence="2">The sequence shown here is derived from an EMBL/GenBank/DDBJ whole genome shotgun (WGS) entry which is preliminary data.</text>
</comment>
<protein>
    <submittedName>
        <fullName evidence="2">Uncharacterized protein</fullName>
    </submittedName>
</protein>
<dbReference type="GeneID" id="63853959"/>
<feature type="region of interest" description="Disordered" evidence="1">
    <location>
        <begin position="1"/>
        <end position="27"/>
    </location>
</feature>
<dbReference type="RefSeq" id="XP_040791558.1">
    <property type="nucleotide sequence ID" value="XM_040936709.1"/>
</dbReference>
<evidence type="ECO:0000313" key="3">
    <source>
        <dbReference type="Proteomes" id="UP000800039"/>
    </source>
</evidence>
<name>A0A9P4GPT7_9PLEO</name>
<feature type="region of interest" description="Disordered" evidence="1">
    <location>
        <begin position="56"/>
        <end position="188"/>
    </location>
</feature>
<proteinExistence type="predicted"/>
<keyword evidence="3" id="KW-1185">Reference proteome</keyword>
<gene>
    <name evidence="2" type="ORF">K460DRAFT_404248</name>
</gene>
<dbReference type="Proteomes" id="UP000800039">
    <property type="component" value="Unassembled WGS sequence"/>
</dbReference>